<dbReference type="Gene3D" id="3.10.20.30">
    <property type="match status" value="1"/>
</dbReference>
<dbReference type="Pfam" id="PF00970">
    <property type="entry name" value="FAD_binding_6"/>
    <property type="match status" value="1"/>
</dbReference>
<dbReference type="SUPFAM" id="SSF54292">
    <property type="entry name" value="2Fe-2S ferredoxin-like"/>
    <property type="match status" value="1"/>
</dbReference>
<organism evidence="11 12">
    <name type="scientific">Saccharopolyspora rosea</name>
    <dbReference type="NCBI Taxonomy" id="524884"/>
    <lineage>
        <taxon>Bacteria</taxon>
        <taxon>Bacillati</taxon>
        <taxon>Actinomycetota</taxon>
        <taxon>Actinomycetes</taxon>
        <taxon>Pseudonocardiales</taxon>
        <taxon>Pseudonocardiaceae</taxon>
        <taxon>Saccharopolyspora</taxon>
    </lineage>
</organism>
<dbReference type="SUPFAM" id="SSF63380">
    <property type="entry name" value="Riboflavin synthase domain-like"/>
    <property type="match status" value="1"/>
</dbReference>
<evidence type="ECO:0000256" key="4">
    <source>
        <dbReference type="ARBA" id="ARBA00022723"/>
    </source>
</evidence>
<evidence type="ECO:0000313" key="12">
    <source>
        <dbReference type="Proteomes" id="UP001597018"/>
    </source>
</evidence>
<dbReference type="CDD" id="cd00207">
    <property type="entry name" value="fer2"/>
    <property type="match status" value="1"/>
</dbReference>
<evidence type="ECO:0000256" key="1">
    <source>
        <dbReference type="ARBA" id="ARBA00001974"/>
    </source>
</evidence>
<dbReference type="InterPro" id="IPR012675">
    <property type="entry name" value="Beta-grasp_dom_sf"/>
</dbReference>
<dbReference type="InterPro" id="IPR001433">
    <property type="entry name" value="OxRdtase_FAD/NAD-bd"/>
</dbReference>
<dbReference type="RefSeq" id="WP_263254262.1">
    <property type="nucleotide sequence ID" value="NZ_CP102826.1"/>
</dbReference>
<keyword evidence="8" id="KW-0411">Iron-sulfur</keyword>
<dbReference type="Gene3D" id="3.40.50.80">
    <property type="entry name" value="Nucleotide-binding domain of ferredoxin-NADP reductase (FNR) module"/>
    <property type="match status" value="1"/>
</dbReference>
<dbReference type="InterPro" id="IPR017927">
    <property type="entry name" value="FAD-bd_FR_type"/>
</dbReference>
<dbReference type="CDD" id="cd06214">
    <property type="entry name" value="PA_degradation_oxidoreductase_like"/>
    <property type="match status" value="1"/>
</dbReference>
<dbReference type="Pfam" id="PF00111">
    <property type="entry name" value="Fer2"/>
    <property type="match status" value="1"/>
</dbReference>
<dbReference type="PROSITE" id="PS51384">
    <property type="entry name" value="FAD_FR"/>
    <property type="match status" value="1"/>
</dbReference>
<keyword evidence="3" id="KW-0001">2Fe-2S</keyword>
<dbReference type="Proteomes" id="UP001597018">
    <property type="component" value="Unassembled WGS sequence"/>
</dbReference>
<dbReference type="PANTHER" id="PTHR47354">
    <property type="entry name" value="NADH OXIDOREDUCTASE HCR"/>
    <property type="match status" value="1"/>
</dbReference>
<evidence type="ECO:0000256" key="6">
    <source>
        <dbReference type="ARBA" id="ARBA00023002"/>
    </source>
</evidence>
<keyword evidence="6" id="KW-0560">Oxidoreductase</keyword>
<reference evidence="12" key="1">
    <citation type="journal article" date="2019" name="Int. J. Syst. Evol. Microbiol.">
        <title>The Global Catalogue of Microorganisms (GCM) 10K type strain sequencing project: providing services to taxonomists for standard genome sequencing and annotation.</title>
        <authorList>
            <consortium name="The Broad Institute Genomics Platform"/>
            <consortium name="The Broad Institute Genome Sequencing Center for Infectious Disease"/>
            <person name="Wu L."/>
            <person name="Ma J."/>
        </authorList>
    </citation>
    <scope>NUCLEOTIDE SEQUENCE [LARGE SCALE GENOMIC DNA]</scope>
    <source>
        <strain evidence="12">CCUG 56401</strain>
    </source>
</reference>
<dbReference type="InterPro" id="IPR006058">
    <property type="entry name" value="2Fe2S_fd_BS"/>
</dbReference>
<dbReference type="InterPro" id="IPR001709">
    <property type="entry name" value="Flavoprot_Pyr_Nucl_cyt_Rdtase"/>
</dbReference>
<accession>A0ABW3FRF8</accession>
<evidence type="ECO:0000313" key="11">
    <source>
        <dbReference type="EMBL" id="MFD0920332.1"/>
    </source>
</evidence>
<dbReference type="PRINTS" id="PR00410">
    <property type="entry name" value="PHEHYDRXLASE"/>
</dbReference>
<keyword evidence="5" id="KW-0274">FAD</keyword>
<dbReference type="PROSITE" id="PS00197">
    <property type="entry name" value="2FE2S_FER_1"/>
    <property type="match status" value="1"/>
</dbReference>
<evidence type="ECO:0000256" key="2">
    <source>
        <dbReference type="ARBA" id="ARBA00022630"/>
    </source>
</evidence>
<dbReference type="InterPro" id="IPR001041">
    <property type="entry name" value="2Fe-2S_ferredoxin-type"/>
</dbReference>
<gene>
    <name evidence="11" type="ORF">ACFQ16_11330</name>
</gene>
<evidence type="ECO:0000259" key="10">
    <source>
        <dbReference type="PROSITE" id="PS51384"/>
    </source>
</evidence>
<keyword evidence="4" id="KW-0479">Metal-binding</keyword>
<comment type="caution">
    <text evidence="11">The sequence shown here is derived from an EMBL/GenBank/DDBJ whole genome shotgun (WGS) entry which is preliminary data.</text>
</comment>
<protein>
    <submittedName>
        <fullName evidence="11">2Fe-2S iron-sulfur cluster-binding protein</fullName>
    </submittedName>
</protein>
<dbReference type="SUPFAM" id="SSF52343">
    <property type="entry name" value="Ferredoxin reductase-like, C-terminal NADP-linked domain"/>
    <property type="match status" value="1"/>
</dbReference>
<evidence type="ECO:0000256" key="7">
    <source>
        <dbReference type="ARBA" id="ARBA00023004"/>
    </source>
</evidence>
<sequence>MLRVRIAEVVHETPDARSLVLEPLDGSGTPDYRPGQFLTVRIPSERTGGVARCYSLSSCPHRDEPMRITVKRTDGGYGSNWLCDNAAEGGELDVLPPSGTFTPASLDEDVLLVAAGSGITPVMSIAKSCLHAGTGSVFLLYANRDERSVIFQDELRELAAAHPDRFAVVHWLESVQGLPTPAAVRALVRDRVAGPAFVCGPEPFMAAVGTALDELGVPRDRVHVEKFSSLSGDPFAEVEVDRSGPASTVDVELDGDKHTVSWPHGAKLLDTLLDAGLDAPYSCREGACSACACFLLEGRVELERNEVLDQQDLDDGLILACQAIPVSERLRVSYDA</sequence>
<evidence type="ECO:0000259" key="9">
    <source>
        <dbReference type="PROSITE" id="PS51085"/>
    </source>
</evidence>
<dbReference type="PANTHER" id="PTHR47354:SF8">
    <property type="entry name" value="1,2-PHENYLACETYL-COA EPOXIDASE, SUBUNIT E"/>
    <property type="match status" value="1"/>
</dbReference>
<comment type="cofactor">
    <cofactor evidence="1">
        <name>FAD</name>
        <dbReference type="ChEBI" id="CHEBI:57692"/>
    </cofactor>
</comment>
<dbReference type="InterPro" id="IPR017938">
    <property type="entry name" value="Riboflavin_synthase-like_b-brl"/>
</dbReference>
<name>A0ABW3FRF8_9PSEU</name>
<evidence type="ECO:0000256" key="5">
    <source>
        <dbReference type="ARBA" id="ARBA00022827"/>
    </source>
</evidence>
<keyword evidence="2" id="KW-0285">Flavoprotein</keyword>
<dbReference type="Pfam" id="PF00175">
    <property type="entry name" value="NAD_binding_1"/>
    <property type="match status" value="1"/>
</dbReference>
<feature type="domain" description="FAD-binding FR-type" evidence="10">
    <location>
        <begin position="1"/>
        <end position="104"/>
    </location>
</feature>
<dbReference type="EMBL" id="JBHTIW010000006">
    <property type="protein sequence ID" value="MFD0920332.1"/>
    <property type="molecule type" value="Genomic_DNA"/>
</dbReference>
<dbReference type="InterPro" id="IPR036010">
    <property type="entry name" value="2Fe-2S_ferredoxin-like_sf"/>
</dbReference>
<dbReference type="InterPro" id="IPR008333">
    <property type="entry name" value="Cbr1-like_FAD-bd_dom"/>
</dbReference>
<keyword evidence="12" id="KW-1185">Reference proteome</keyword>
<dbReference type="InterPro" id="IPR039261">
    <property type="entry name" value="FNR_nucleotide-bd"/>
</dbReference>
<dbReference type="InterPro" id="IPR050415">
    <property type="entry name" value="MRET"/>
</dbReference>
<dbReference type="Gene3D" id="2.40.30.10">
    <property type="entry name" value="Translation factors"/>
    <property type="match status" value="1"/>
</dbReference>
<proteinExistence type="predicted"/>
<evidence type="ECO:0000256" key="3">
    <source>
        <dbReference type="ARBA" id="ARBA00022714"/>
    </source>
</evidence>
<dbReference type="PRINTS" id="PR00371">
    <property type="entry name" value="FPNCR"/>
</dbReference>
<dbReference type="PROSITE" id="PS51085">
    <property type="entry name" value="2FE2S_FER_2"/>
    <property type="match status" value="1"/>
</dbReference>
<evidence type="ECO:0000256" key="8">
    <source>
        <dbReference type="ARBA" id="ARBA00023014"/>
    </source>
</evidence>
<keyword evidence="7" id="KW-0408">Iron</keyword>
<feature type="domain" description="2Fe-2S ferredoxin-type" evidence="9">
    <location>
        <begin position="247"/>
        <end position="336"/>
    </location>
</feature>